<dbReference type="EMBL" id="CAWUON010000030">
    <property type="protein sequence ID" value="CAK7267747.1"/>
    <property type="molecule type" value="Genomic_DNA"/>
</dbReference>
<dbReference type="InterPro" id="IPR004000">
    <property type="entry name" value="Actin"/>
</dbReference>
<dbReference type="PANTHER" id="PTHR11937">
    <property type="entry name" value="ACTIN"/>
    <property type="match status" value="1"/>
</dbReference>
<dbReference type="Pfam" id="PF00022">
    <property type="entry name" value="Actin"/>
    <property type="match status" value="1"/>
</dbReference>
<evidence type="ECO:0000256" key="2">
    <source>
        <dbReference type="SAM" id="MobiDB-lite"/>
    </source>
</evidence>
<dbReference type="SMART" id="SM00268">
    <property type="entry name" value="ACTIN"/>
    <property type="match status" value="1"/>
</dbReference>
<reference evidence="3 4" key="1">
    <citation type="submission" date="2024-01" db="EMBL/GenBank/DDBJ databases">
        <authorList>
            <person name="Allen C."/>
            <person name="Tagirdzhanova G."/>
        </authorList>
    </citation>
    <scope>NUCLEOTIDE SEQUENCE [LARGE SCALE GENOMIC DNA]</scope>
    <source>
        <strain evidence="3 4">CBS 119000</strain>
    </source>
</reference>
<name>A0ABP0DKC7_9PEZI</name>
<evidence type="ECO:0000313" key="4">
    <source>
        <dbReference type="Proteomes" id="UP001642502"/>
    </source>
</evidence>
<dbReference type="CDD" id="cd10210">
    <property type="entry name" value="ASKHA_NBD_Arp6"/>
    <property type="match status" value="1"/>
</dbReference>
<protein>
    <submittedName>
        <fullName evidence="3">Actin-related protein 6</fullName>
    </submittedName>
</protein>
<comment type="caution">
    <text evidence="3">The sequence shown here is derived from an EMBL/GenBank/DDBJ whole genome shotgun (WGS) entry which is preliminary data.</text>
</comment>
<dbReference type="SUPFAM" id="SSF53067">
    <property type="entry name" value="Actin-like ATPase domain"/>
    <property type="match status" value="2"/>
</dbReference>
<evidence type="ECO:0000256" key="1">
    <source>
        <dbReference type="RuleBase" id="RU000487"/>
    </source>
</evidence>
<dbReference type="Gene3D" id="3.90.640.10">
    <property type="entry name" value="Actin, Chain A, domain 4"/>
    <property type="match status" value="1"/>
</dbReference>
<dbReference type="Proteomes" id="UP001642502">
    <property type="component" value="Unassembled WGS sequence"/>
</dbReference>
<keyword evidence="4" id="KW-1185">Reference proteome</keyword>
<comment type="similarity">
    <text evidence="1">Belongs to the actin family.</text>
</comment>
<dbReference type="Gene3D" id="3.30.420.40">
    <property type="match status" value="2"/>
</dbReference>
<gene>
    <name evidence="3" type="primary">ARP6</name>
    <name evidence="3" type="ORF">SEPCBS119000_002709</name>
</gene>
<feature type="region of interest" description="Disordered" evidence="2">
    <location>
        <begin position="170"/>
        <end position="195"/>
    </location>
</feature>
<evidence type="ECO:0000313" key="3">
    <source>
        <dbReference type="EMBL" id="CAK7267747.1"/>
    </source>
</evidence>
<sequence>MAGGRKGKPAAPPPPARTLVVDNGAYTIKAGFATGASQNDAPIMIPNCIARDRQRRTYIGADLTARCRDYGEIVFRRPVEKGYIVNWEAQRAIWAHSFGEEAEGSEGRLRCDPEETRLVLTEQPNALPALQANCDQMVFEEFRFASYYRGTAAQFNAYLDLGSSPDAATVKASTGAPIDRRESTESMAQDMASENGGSAAAAAATTTATGAAEIRLVIDAGYSFTTVTPVFHGRPIHRAVRRLDVGGKLLTNYLTKLLSVRHYDMRHDTYIVNEMKEQACYVALDFASDLEKTWKGPRLNVGEINDAKRRRLDVFRSGSNGIAKEYVLPDYQTRAKGVVREYDAATAAARARRGAGGGGVGGDDLGTPAASTEDVLVLRNERFAVPELLFHPADIGLEQPGLPDVVAQCVRALPVGLWPALLANVVVVGGCAELPGFVQRLQQEIQTRMPDDLVVRVTRPADPVTCTWRGAAQFASLPQNEATVNRACVTRQEYEEHGAGWVARKFAAGLGGID</sequence>
<organism evidence="3 4">
    <name type="scientific">Sporothrix epigloea</name>
    <dbReference type="NCBI Taxonomy" id="1892477"/>
    <lineage>
        <taxon>Eukaryota</taxon>
        <taxon>Fungi</taxon>
        <taxon>Dikarya</taxon>
        <taxon>Ascomycota</taxon>
        <taxon>Pezizomycotina</taxon>
        <taxon>Sordariomycetes</taxon>
        <taxon>Sordariomycetidae</taxon>
        <taxon>Ophiostomatales</taxon>
        <taxon>Ophiostomataceae</taxon>
        <taxon>Sporothrix</taxon>
    </lineage>
</organism>
<dbReference type="InterPro" id="IPR043129">
    <property type="entry name" value="ATPase_NBD"/>
</dbReference>
<accession>A0ABP0DKC7</accession>
<proteinExistence type="inferred from homology"/>